<evidence type="ECO:0000313" key="2">
    <source>
        <dbReference type="Proteomes" id="UP001320209"/>
    </source>
</evidence>
<proteinExistence type="predicted"/>
<name>A0ABM7V822_9PROT</name>
<organism evidence="1 2">
    <name type="scientific">Candidatus Hydrogenosomobacter endosymbioticus</name>
    <dbReference type="NCBI Taxonomy" id="2558174"/>
    <lineage>
        <taxon>Bacteria</taxon>
        <taxon>Pseudomonadati</taxon>
        <taxon>Pseudomonadota</taxon>
        <taxon>Alphaproteobacteria</taxon>
        <taxon>Holosporales</taxon>
        <taxon>Holosporaceae</taxon>
        <taxon>Candidatus Hydrogenosomobacter</taxon>
    </lineage>
</organism>
<accession>A0ABM7V822</accession>
<dbReference type="EMBL" id="AP025225">
    <property type="protein sequence ID" value="BDB95907.1"/>
    <property type="molecule type" value="Genomic_DNA"/>
</dbReference>
<dbReference type="Proteomes" id="UP001320209">
    <property type="component" value="Chromosome"/>
</dbReference>
<dbReference type="RefSeq" id="WP_236865139.1">
    <property type="nucleotide sequence ID" value="NZ_AP025225.1"/>
</dbReference>
<gene>
    <name evidence="1" type="ORF">HYD_0400</name>
</gene>
<protein>
    <submittedName>
        <fullName evidence="1">Uncharacterized protein</fullName>
    </submittedName>
</protein>
<reference evidence="1" key="1">
    <citation type="submission" date="2021-10" db="EMBL/GenBank/DDBJ databases">
        <title>Genome Sequence of The Candidatus Hydrogeosomobacter endosymbioticus, an Intracellular Bacterial Symbiont of the Anaerobic Ciliate GW7.</title>
        <authorList>
            <person name="Shiohama Y."/>
            <person name="Shinzato N."/>
        </authorList>
    </citation>
    <scope>NUCLEOTIDE SEQUENCE [LARGE SCALE GENOMIC DNA]</scope>
    <source>
        <strain evidence="1">200920</strain>
    </source>
</reference>
<evidence type="ECO:0000313" key="1">
    <source>
        <dbReference type="EMBL" id="BDB95907.1"/>
    </source>
</evidence>
<sequence length="229" mass="24455">MNIIAFCTFPNPAVALVSGGAVLFSDSCESDYSTNDIAVASFLHRAVNEAKTLGLFGDASFLTFHGPSPFSSIRINISLLFGVYVGAKDYLENGSAAAYSLSLFDALALKIFSSRIEEGIIIAISSSKESFFVMKIEKSGDRIIFRATAEELAKYEGCGYNVQVVSKGVLPVIGDISMRSLFLSCAGYIGSCGRGAFRSIPFRCACDEMVCSGFCDAGCCGRVSVCKWC</sequence>
<keyword evidence="2" id="KW-1185">Reference proteome</keyword>